<reference evidence="3" key="1">
    <citation type="submission" date="2023-02" db="EMBL/GenBank/DDBJ databases">
        <title>Colletotrichum kahawae CIFC_Que2 genome sequencing and assembly.</title>
        <authorList>
            <person name="Baroncelli R."/>
        </authorList>
    </citation>
    <scope>NUCLEOTIDE SEQUENCE</scope>
    <source>
        <strain evidence="3">CIFC_Que2</strain>
    </source>
</reference>
<feature type="coiled-coil region" evidence="1">
    <location>
        <begin position="204"/>
        <end position="231"/>
    </location>
</feature>
<keyword evidence="4" id="KW-1185">Reference proteome</keyword>
<dbReference type="AlphaFoldDB" id="A0AAD9YBN4"/>
<sequence length="289" mass="32264">RVVSTSDNGDKDNDGKGTDDKKSSDESHNTPETMNLMSMRGKLPRQNFSAHPNVKLLPGIDFGIAPNAPFTSQQLSGLVAKILFPSKATQQPPSFDGLLNVADRIECLMGVAVRTFQANPNLPSARDVFSHALRQVRELGGSCNFDSAPRKSSVILGRLVDARKRFLSNGGDMPRSTLPNKLPRITRNDGNASETSFSTPEDELAFWRSKYKSLEADIVHAERQAENASVQANLEWFRRMRQVWQIVRPAVNSERKHQGKHEWEEDQLGQFLRASKLNVIADDMLGMKH</sequence>
<accession>A0AAD9YBN4</accession>
<feature type="compositionally biased region" description="Basic and acidic residues" evidence="2">
    <location>
        <begin position="8"/>
        <end position="29"/>
    </location>
</feature>
<evidence type="ECO:0000256" key="1">
    <source>
        <dbReference type="SAM" id="Coils"/>
    </source>
</evidence>
<gene>
    <name evidence="3" type="ORF">CKAH01_16887</name>
</gene>
<evidence type="ECO:0000256" key="2">
    <source>
        <dbReference type="SAM" id="MobiDB-lite"/>
    </source>
</evidence>
<evidence type="ECO:0000313" key="4">
    <source>
        <dbReference type="Proteomes" id="UP001281614"/>
    </source>
</evidence>
<evidence type="ECO:0000313" key="3">
    <source>
        <dbReference type="EMBL" id="KAK2758122.1"/>
    </source>
</evidence>
<feature type="region of interest" description="Disordered" evidence="2">
    <location>
        <begin position="170"/>
        <end position="197"/>
    </location>
</feature>
<feature type="region of interest" description="Disordered" evidence="2">
    <location>
        <begin position="1"/>
        <end position="33"/>
    </location>
</feature>
<dbReference type="Proteomes" id="UP001281614">
    <property type="component" value="Unassembled WGS sequence"/>
</dbReference>
<organism evidence="3 4">
    <name type="scientific">Colletotrichum kahawae</name>
    <name type="common">Coffee berry disease fungus</name>
    <dbReference type="NCBI Taxonomy" id="34407"/>
    <lineage>
        <taxon>Eukaryota</taxon>
        <taxon>Fungi</taxon>
        <taxon>Dikarya</taxon>
        <taxon>Ascomycota</taxon>
        <taxon>Pezizomycotina</taxon>
        <taxon>Sordariomycetes</taxon>
        <taxon>Hypocreomycetidae</taxon>
        <taxon>Glomerellales</taxon>
        <taxon>Glomerellaceae</taxon>
        <taxon>Colletotrichum</taxon>
        <taxon>Colletotrichum gloeosporioides species complex</taxon>
    </lineage>
</organism>
<proteinExistence type="predicted"/>
<dbReference type="EMBL" id="VYYT01000193">
    <property type="protein sequence ID" value="KAK2758122.1"/>
    <property type="molecule type" value="Genomic_DNA"/>
</dbReference>
<keyword evidence="1" id="KW-0175">Coiled coil</keyword>
<protein>
    <submittedName>
        <fullName evidence="3">Uncharacterized protein</fullName>
    </submittedName>
</protein>
<name>A0AAD9YBN4_COLKA</name>
<feature type="compositionally biased region" description="Polar residues" evidence="2">
    <location>
        <begin position="188"/>
        <end position="197"/>
    </location>
</feature>
<comment type="caution">
    <text evidence="3">The sequence shown here is derived from an EMBL/GenBank/DDBJ whole genome shotgun (WGS) entry which is preliminary data.</text>
</comment>
<feature type="non-terminal residue" evidence="3">
    <location>
        <position position="1"/>
    </location>
</feature>